<dbReference type="EMBL" id="AOIC01000012">
    <property type="protein sequence ID" value="ELY73548.1"/>
    <property type="molecule type" value="Genomic_DNA"/>
</dbReference>
<evidence type="ECO:0000313" key="2">
    <source>
        <dbReference type="EMBL" id="ELY73548.1"/>
    </source>
</evidence>
<evidence type="ECO:0000313" key="5">
    <source>
        <dbReference type="Proteomes" id="UP000234484"/>
    </source>
</evidence>
<keyword evidence="1" id="KW-0812">Transmembrane</keyword>
<comment type="caution">
    <text evidence="2">The sequence shown here is derived from an EMBL/GenBank/DDBJ whole genome shotgun (WGS) entry which is preliminary data.</text>
</comment>
<dbReference type="EMBL" id="PKKI01000051">
    <property type="protein sequence ID" value="PLK19424.1"/>
    <property type="molecule type" value="Genomic_DNA"/>
</dbReference>
<evidence type="ECO:0000313" key="3">
    <source>
        <dbReference type="EMBL" id="PLK19424.1"/>
    </source>
</evidence>
<keyword evidence="1" id="KW-1133">Transmembrane helix</keyword>
<reference evidence="3 5" key="2">
    <citation type="submission" date="2017-12" db="EMBL/GenBank/DDBJ databases">
        <title>The characterization of oligonucleotides binding to NgAgo.</title>
        <authorList>
            <person name="Jiang L."/>
            <person name="He B."/>
            <person name="Kang J."/>
            <person name="Yu M."/>
            <person name="Li N."/>
            <person name="Fang Y."/>
            <person name="Tang Z."/>
            <person name="Wu P."/>
            <person name="Yao P."/>
            <person name="Huang J."/>
        </authorList>
    </citation>
    <scope>NUCLEOTIDE SEQUENCE [LARGE SCALE GENOMIC DNA]</scope>
    <source>
        <strain evidence="3 5">SP2</strain>
        <tissue evidence="3">Freeze-dried powder thallus</tissue>
    </source>
</reference>
<evidence type="ECO:0000313" key="4">
    <source>
        <dbReference type="Proteomes" id="UP000011613"/>
    </source>
</evidence>
<feature type="transmembrane region" description="Helical" evidence="1">
    <location>
        <begin position="18"/>
        <end position="48"/>
    </location>
</feature>
<sequence>MAATAAFGTRLIPATLRFVAALVSPIAVCLVVGAPVSPSIVSSIVVVVSHSRYGMDVNALTLIVCPRRRQDLDRTGG</sequence>
<dbReference type="Proteomes" id="UP000011613">
    <property type="component" value="Unassembled WGS sequence"/>
</dbReference>
<keyword evidence="1" id="KW-0472">Membrane</keyword>
<name>L9YKX5_NATGS</name>
<evidence type="ECO:0000256" key="1">
    <source>
        <dbReference type="SAM" id="Phobius"/>
    </source>
</evidence>
<gene>
    <name evidence="2" type="ORF">C490_01070</name>
    <name evidence="3" type="ORF">CYV19_15025</name>
</gene>
<protein>
    <submittedName>
        <fullName evidence="2">Uncharacterized protein</fullName>
    </submittedName>
</protein>
<proteinExistence type="predicted"/>
<dbReference type="AlphaFoldDB" id="L9YKX5"/>
<dbReference type="Proteomes" id="UP000234484">
    <property type="component" value="Unassembled WGS sequence"/>
</dbReference>
<organism evidence="2 4">
    <name type="scientific">Natronobacterium gregoryi (strain ATCC 43098 / DSM 3393 / CCM 3738 / CIP 104747 / IAM 13177 / JCM 8860 / NBRC 102187 / NCIMB 2189 / SP2)</name>
    <dbReference type="NCBI Taxonomy" id="797304"/>
    <lineage>
        <taxon>Archaea</taxon>
        <taxon>Methanobacteriati</taxon>
        <taxon>Methanobacteriota</taxon>
        <taxon>Stenosarchaea group</taxon>
        <taxon>Halobacteria</taxon>
        <taxon>Halobacteriales</taxon>
        <taxon>Natrialbaceae</taxon>
        <taxon>Natronobacterium</taxon>
    </lineage>
</organism>
<accession>L9YKX5</accession>
<reference evidence="2 4" key="1">
    <citation type="journal article" date="2014" name="PLoS Genet.">
        <title>Phylogenetically driven sequencing of extremely halophilic archaea reveals strategies for static and dynamic osmo-response.</title>
        <authorList>
            <person name="Becker E.A."/>
            <person name="Seitzer P.M."/>
            <person name="Tritt A."/>
            <person name="Larsen D."/>
            <person name="Krusor M."/>
            <person name="Yao A.I."/>
            <person name="Wu D."/>
            <person name="Madern D."/>
            <person name="Eisen J.A."/>
            <person name="Darling A.E."/>
            <person name="Facciotti M.T."/>
        </authorList>
    </citation>
    <scope>NUCLEOTIDE SEQUENCE [LARGE SCALE GENOMIC DNA]</scope>
    <source>
        <strain evidence="2 4">SP2</strain>
    </source>
</reference>